<dbReference type="GO" id="GO:0003723">
    <property type="term" value="F:RNA binding"/>
    <property type="evidence" value="ECO:0007669"/>
    <property type="project" value="UniProtKB-KW"/>
</dbReference>
<protein>
    <recommendedName>
        <fullName evidence="10">Poly A polymerase head domain-containing protein</fullName>
    </recommendedName>
</protein>
<name>A0A7S9KSW7_EPIFF</name>
<evidence type="ECO:0000313" key="8">
    <source>
        <dbReference type="EMBL" id="QPH01256.1"/>
    </source>
</evidence>
<evidence type="ECO:0000313" key="9">
    <source>
        <dbReference type="Proteomes" id="UP000594364"/>
    </source>
</evidence>
<dbReference type="CDD" id="cd05398">
    <property type="entry name" value="NT_ClassII-CCAase"/>
    <property type="match status" value="1"/>
</dbReference>
<dbReference type="InterPro" id="IPR043519">
    <property type="entry name" value="NT_sf"/>
</dbReference>
<dbReference type="Proteomes" id="UP000594364">
    <property type="component" value="Chromosome 3"/>
</dbReference>
<evidence type="ECO:0000256" key="4">
    <source>
        <dbReference type="ARBA" id="ARBA00022884"/>
    </source>
</evidence>
<accession>A0A7S9KSW7</accession>
<dbReference type="Gene3D" id="3.30.460.10">
    <property type="entry name" value="Beta Polymerase, domain 2"/>
    <property type="match status" value="1"/>
</dbReference>
<dbReference type="AlphaFoldDB" id="A0A7S9KSW7"/>
<dbReference type="OrthoDB" id="445712at2759"/>
<feature type="domain" description="tRNA nucleotidyltransferase/poly(A) polymerase RNA and SrmB- binding" evidence="7">
    <location>
        <begin position="231"/>
        <end position="290"/>
    </location>
</feature>
<keyword evidence="9" id="KW-1185">Reference proteome</keyword>
<organism evidence="8 9">
    <name type="scientific">Epichloe festucae (strain Fl1)</name>
    <dbReference type="NCBI Taxonomy" id="877507"/>
    <lineage>
        <taxon>Eukaryota</taxon>
        <taxon>Fungi</taxon>
        <taxon>Dikarya</taxon>
        <taxon>Ascomycota</taxon>
        <taxon>Pezizomycotina</taxon>
        <taxon>Sordariomycetes</taxon>
        <taxon>Hypocreomycetidae</taxon>
        <taxon>Hypocreales</taxon>
        <taxon>Clavicipitaceae</taxon>
        <taxon>Epichloe</taxon>
    </lineage>
</organism>
<dbReference type="EMBL" id="CP031387">
    <property type="protein sequence ID" value="QPH01256.1"/>
    <property type="molecule type" value="Genomic_DNA"/>
</dbReference>
<keyword evidence="2 5" id="KW-0808">Transferase</keyword>
<evidence type="ECO:0008006" key="10">
    <source>
        <dbReference type="Google" id="ProtNLM"/>
    </source>
</evidence>
<dbReference type="GO" id="GO:0001680">
    <property type="term" value="P:tRNA 3'-terminal CCA addition"/>
    <property type="evidence" value="ECO:0007669"/>
    <property type="project" value="UniProtKB-ARBA"/>
</dbReference>
<dbReference type="PANTHER" id="PTHR13734">
    <property type="entry name" value="TRNA-NUCLEOTIDYLTRANSFERASE"/>
    <property type="match status" value="1"/>
</dbReference>
<dbReference type="Gene3D" id="1.10.3090.10">
    <property type="entry name" value="cca-adding enzyme, domain 2"/>
    <property type="match status" value="1"/>
</dbReference>
<comment type="similarity">
    <text evidence="1 5">Belongs to the tRNA nucleotidyltransferase/poly(A) polymerase family.</text>
</comment>
<dbReference type="Pfam" id="PF01743">
    <property type="entry name" value="PolyA_pol"/>
    <property type="match status" value="1"/>
</dbReference>
<dbReference type="GO" id="GO:0052929">
    <property type="term" value="F:ATP:3'-cytidine-cytidine-tRNA adenylyltransferase activity"/>
    <property type="evidence" value="ECO:0007669"/>
    <property type="project" value="TreeGrafter"/>
</dbReference>
<sequence length="557" mass="63091">MEPKPKRIKVDPVERELLPRVERTIELLPAEQLLRELILECAQHFPGLEIWIAGGWVRDRLLGIPCSDLDLALSKVTGRDFGKFLESFSSKPEFEAKYRQKAAALGIPDAKFTRFHIMERNVNKAKKLETAGGKLFGLDVDLVNLRKEVYDGHSRTPEMEFGTPEEDAFRRDATVNSLLFHLEKQEVVDLTGSGLGDLDARIMRTPLDPRQTFMDDPLRVLRLIRISSKLGFSIDPEAVRCMKDKDTRQALDTMITRDRINIELFKMMRDPSPVVAFQRLYETNLYTPIFIRLNSPLLQRLQACPRLGQSMSQRWPTTWPRAYRLLDYLLKDSSNLGKMVRSEANTDCLWTMVAYAPFAMLRETMLRQAVEEATIAIRAPVKISKLLENALTNFDSICTIVDTVADHPEKPPPRSTIGMAIRSWGMTWTMQVLYVMAALCIFAPSQTPASLDLAVEDSSIGDSLEKSLLSRYSVFADFVWDNDLRNSHLQRPLLDGNEMQSLFGLRKGGRFLKSAIDGLVAWQFDHSESGVEEAKVWLLGQRGAFGIPQAGNISVAL</sequence>
<proteinExistence type="inferred from homology"/>
<gene>
    <name evidence="8" type="ORF">C2857_005455</name>
</gene>
<evidence type="ECO:0000256" key="2">
    <source>
        <dbReference type="ARBA" id="ARBA00022679"/>
    </source>
</evidence>
<evidence type="ECO:0000256" key="5">
    <source>
        <dbReference type="RuleBase" id="RU003953"/>
    </source>
</evidence>
<dbReference type="GO" id="GO:0052927">
    <property type="term" value="F:CC tRNA cytidylyltransferase activity"/>
    <property type="evidence" value="ECO:0007669"/>
    <property type="project" value="TreeGrafter"/>
</dbReference>
<feature type="domain" description="Poly A polymerase head" evidence="6">
    <location>
        <begin position="50"/>
        <end position="204"/>
    </location>
</feature>
<dbReference type="SUPFAM" id="SSF81891">
    <property type="entry name" value="Poly A polymerase C-terminal region-like"/>
    <property type="match status" value="1"/>
</dbReference>
<reference evidence="8 9" key="1">
    <citation type="journal article" date="2018" name="PLoS Genet.">
        <title>Repeat elements organise 3D genome structure and mediate transcription in the filamentous fungus Epichloe festucae.</title>
        <authorList>
            <person name="Winter D.J."/>
            <person name="Ganley A.R.D."/>
            <person name="Young C.A."/>
            <person name="Liachko I."/>
            <person name="Schardl C.L."/>
            <person name="Dupont P.Y."/>
            <person name="Berry D."/>
            <person name="Ram A."/>
            <person name="Scott B."/>
            <person name="Cox M.P."/>
        </authorList>
    </citation>
    <scope>NUCLEOTIDE SEQUENCE [LARGE SCALE GENOMIC DNA]</scope>
    <source>
        <strain evidence="8 9">Fl1</strain>
    </source>
</reference>
<keyword evidence="4 5" id="KW-0694">RNA-binding</keyword>
<keyword evidence="3" id="KW-0547">Nucleotide-binding</keyword>
<evidence type="ECO:0000256" key="3">
    <source>
        <dbReference type="ARBA" id="ARBA00022741"/>
    </source>
</evidence>
<dbReference type="PANTHER" id="PTHR13734:SF5">
    <property type="entry name" value="CCA TRNA NUCLEOTIDYLTRANSFERASE, MITOCHONDRIAL"/>
    <property type="match status" value="1"/>
</dbReference>
<dbReference type="InterPro" id="IPR002646">
    <property type="entry name" value="PolA_pol_head_dom"/>
</dbReference>
<dbReference type="SUPFAM" id="SSF81301">
    <property type="entry name" value="Nucleotidyltransferase"/>
    <property type="match status" value="1"/>
</dbReference>
<evidence type="ECO:0000256" key="1">
    <source>
        <dbReference type="ARBA" id="ARBA00007265"/>
    </source>
</evidence>
<evidence type="ECO:0000259" key="6">
    <source>
        <dbReference type="Pfam" id="PF01743"/>
    </source>
</evidence>
<dbReference type="GO" id="GO:0000166">
    <property type="term" value="F:nucleotide binding"/>
    <property type="evidence" value="ECO:0007669"/>
    <property type="project" value="UniProtKB-KW"/>
</dbReference>
<evidence type="ECO:0000259" key="7">
    <source>
        <dbReference type="Pfam" id="PF12627"/>
    </source>
</evidence>
<dbReference type="InterPro" id="IPR032828">
    <property type="entry name" value="PolyA_RNA-bd"/>
</dbReference>
<dbReference type="Pfam" id="PF12627">
    <property type="entry name" value="PolyA_pol_RNAbd"/>
    <property type="match status" value="1"/>
</dbReference>